<gene>
    <name evidence="1" type="ORF">JOM49_005373</name>
</gene>
<evidence type="ECO:0000313" key="2">
    <source>
        <dbReference type="Proteomes" id="UP000741013"/>
    </source>
</evidence>
<keyword evidence="2" id="KW-1185">Reference proteome</keyword>
<accession>A0ABS4PWP6</accession>
<evidence type="ECO:0000313" key="1">
    <source>
        <dbReference type="EMBL" id="MBP2183847.1"/>
    </source>
</evidence>
<dbReference type="EMBL" id="JAGGMS010000001">
    <property type="protein sequence ID" value="MBP2183847.1"/>
    <property type="molecule type" value="Genomic_DNA"/>
</dbReference>
<dbReference type="Proteomes" id="UP000741013">
    <property type="component" value="Unassembled WGS sequence"/>
</dbReference>
<name>A0ABS4PWP6_9PSEU</name>
<dbReference type="RefSeq" id="WP_281068334.1">
    <property type="nucleotide sequence ID" value="NZ_JAGGMS010000001.1"/>
</dbReference>
<proteinExistence type="predicted"/>
<sequence length="42" mass="4560">MTAPKARASYWPPVVVAWQTIHRSRTLQGSASMPGGSSLRYG</sequence>
<protein>
    <submittedName>
        <fullName evidence="1">Uncharacterized protein</fullName>
    </submittedName>
</protein>
<reference evidence="1 2" key="1">
    <citation type="submission" date="2021-03" db="EMBL/GenBank/DDBJ databases">
        <title>Sequencing the genomes of 1000 actinobacteria strains.</title>
        <authorList>
            <person name="Klenk H.-P."/>
        </authorList>
    </citation>
    <scope>NUCLEOTIDE SEQUENCE [LARGE SCALE GENOMIC DNA]</scope>
    <source>
        <strain evidence="1 2">DSM 45510</strain>
    </source>
</reference>
<comment type="caution">
    <text evidence="1">The sequence shown here is derived from an EMBL/GenBank/DDBJ whole genome shotgun (WGS) entry which is preliminary data.</text>
</comment>
<organism evidence="1 2">
    <name type="scientific">Amycolatopsis magusensis</name>
    <dbReference type="NCBI Taxonomy" id="882444"/>
    <lineage>
        <taxon>Bacteria</taxon>
        <taxon>Bacillati</taxon>
        <taxon>Actinomycetota</taxon>
        <taxon>Actinomycetes</taxon>
        <taxon>Pseudonocardiales</taxon>
        <taxon>Pseudonocardiaceae</taxon>
        <taxon>Amycolatopsis</taxon>
    </lineage>
</organism>